<dbReference type="InterPro" id="IPR000620">
    <property type="entry name" value="EamA_dom"/>
</dbReference>
<sequence length="294" mass="30225">MTRRDLAELLLLASLWGGSFLFMRLGAADFGPAALVFVRVAGAALLLVPLAALRGEAGAIARHWRPIAVVGLLNSALPFGCYMVAALVLSAGLSSIFNATTPLWAALIAWGWLGDRLSRPRIAGLAIGFGGVLAVGLQNASLKPGEHGVSPALGIALCLAATLCYGIAASYTKKRLAGVPPMAVAGGSQLAAAAFTLLPALWWWPAQTPGLAAWGGAAVLAFACTGFAYWLFFRLVAHAGPANAVSVTFLVPAFAVLWGWLFLGESLSPATVAGCVVVLLGTALATGVLPRRRA</sequence>
<feature type="transmembrane region" description="Helical" evidence="5">
    <location>
        <begin position="244"/>
        <end position="263"/>
    </location>
</feature>
<feature type="domain" description="EamA" evidence="6">
    <location>
        <begin position="10"/>
        <end position="135"/>
    </location>
</feature>
<dbReference type="Pfam" id="PF00892">
    <property type="entry name" value="EamA"/>
    <property type="match status" value="2"/>
</dbReference>
<organism evidence="7 8">
    <name type="scientific">Rubrivivax gelatinosus</name>
    <name type="common">Rhodocyclus gelatinosus</name>
    <name type="synonym">Rhodopseudomonas gelatinosa</name>
    <dbReference type="NCBI Taxonomy" id="28068"/>
    <lineage>
        <taxon>Bacteria</taxon>
        <taxon>Pseudomonadati</taxon>
        <taxon>Pseudomonadota</taxon>
        <taxon>Betaproteobacteria</taxon>
        <taxon>Burkholderiales</taxon>
        <taxon>Sphaerotilaceae</taxon>
        <taxon>Rubrivivax</taxon>
    </lineage>
</organism>
<feature type="transmembrane region" description="Helical" evidence="5">
    <location>
        <begin position="269"/>
        <end position="289"/>
    </location>
</feature>
<dbReference type="PANTHER" id="PTHR32322">
    <property type="entry name" value="INNER MEMBRANE TRANSPORTER"/>
    <property type="match status" value="1"/>
</dbReference>
<dbReference type="Proteomes" id="UP001041814">
    <property type="component" value="Unassembled WGS sequence"/>
</dbReference>
<feature type="transmembrane region" description="Helical" evidence="5">
    <location>
        <begin position="183"/>
        <end position="205"/>
    </location>
</feature>
<reference evidence="7" key="1">
    <citation type="submission" date="2017-08" db="EMBL/GenBank/DDBJ databases">
        <authorList>
            <person name="Imhoff J.F."/>
            <person name="Rahn T."/>
            <person name="Kuenzel S."/>
            <person name="Neulinger S.C."/>
        </authorList>
    </citation>
    <scope>NUCLEOTIDE SEQUENCE</scope>
    <source>
        <strain evidence="7">IM 151</strain>
    </source>
</reference>
<protein>
    <submittedName>
        <fullName evidence="7">EamA family transporter</fullName>
    </submittedName>
</protein>
<evidence type="ECO:0000256" key="2">
    <source>
        <dbReference type="ARBA" id="ARBA00022692"/>
    </source>
</evidence>
<accession>A0ABS1DTU9</accession>
<dbReference type="EMBL" id="NRRU01000026">
    <property type="protein sequence ID" value="MBK1712893.1"/>
    <property type="molecule type" value="Genomic_DNA"/>
</dbReference>
<dbReference type="SUPFAM" id="SSF103481">
    <property type="entry name" value="Multidrug resistance efflux transporter EmrE"/>
    <property type="match status" value="2"/>
</dbReference>
<evidence type="ECO:0000256" key="3">
    <source>
        <dbReference type="ARBA" id="ARBA00022989"/>
    </source>
</evidence>
<dbReference type="InterPro" id="IPR037185">
    <property type="entry name" value="EmrE-like"/>
</dbReference>
<feature type="transmembrane region" description="Helical" evidence="5">
    <location>
        <begin position="95"/>
        <end position="113"/>
    </location>
</feature>
<dbReference type="InterPro" id="IPR050638">
    <property type="entry name" value="AA-Vitamin_Transporters"/>
</dbReference>
<keyword evidence="8" id="KW-1185">Reference proteome</keyword>
<evidence type="ECO:0000256" key="4">
    <source>
        <dbReference type="ARBA" id="ARBA00023136"/>
    </source>
</evidence>
<feature type="transmembrane region" description="Helical" evidence="5">
    <location>
        <begin position="122"/>
        <end position="140"/>
    </location>
</feature>
<dbReference type="RefSeq" id="WP_200378427.1">
    <property type="nucleotide sequence ID" value="NZ_NRRU01000026.1"/>
</dbReference>
<evidence type="ECO:0000313" key="8">
    <source>
        <dbReference type="Proteomes" id="UP001041814"/>
    </source>
</evidence>
<comment type="caution">
    <text evidence="7">The sequence shown here is derived from an EMBL/GenBank/DDBJ whole genome shotgun (WGS) entry which is preliminary data.</text>
</comment>
<feature type="transmembrane region" description="Helical" evidence="5">
    <location>
        <begin position="37"/>
        <end position="55"/>
    </location>
</feature>
<comment type="subcellular location">
    <subcellularLocation>
        <location evidence="1">Membrane</location>
        <topology evidence="1">Multi-pass membrane protein</topology>
    </subcellularLocation>
</comment>
<keyword evidence="4 5" id="KW-0472">Membrane</keyword>
<proteinExistence type="predicted"/>
<keyword evidence="2 5" id="KW-0812">Transmembrane</keyword>
<feature type="transmembrane region" description="Helical" evidence="5">
    <location>
        <begin position="67"/>
        <end position="89"/>
    </location>
</feature>
<reference evidence="7" key="2">
    <citation type="journal article" date="2020" name="Microorganisms">
        <title>Osmotic Adaptation and Compatible Solute Biosynthesis of Phototrophic Bacteria as Revealed from Genome Analyses.</title>
        <authorList>
            <person name="Imhoff J.F."/>
            <person name="Rahn T."/>
            <person name="Kunzel S."/>
            <person name="Keller A."/>
            <person name="Neulinger S.C."/>
        </authorList>
    </citation>
    <scope>NUCLEOTIDE SEQUENCE</scope>
    <source>
        <strain evidence="7">IM 151</strain>
    </source>
</reference>
<dbReference type="PANTHER" id="PTHR32322:SF9">
    <property type="entry name" value="AMINO-ACID METABOLITE EFFLUX PUMP-RELATED"/>
    <property type="match status" value="1"/>
</dbReference>
<evidence type="ECO:0000256" key="1">
    <source>
        <dbReference type="ARBA" id="ARBA00004141"/>
    </source>
</evidence>
<evidence type="ECO:0000256" key="5">
    <source>
        <dbReference type="SAM" id="Phobius"/>
    </source>
</evidence>
<name>A0ABS1DTU9_RUBGE</name>
<feature type="transmembrane region" description="Helical" evidence="5">
    <location>
        <begin position="211"/>
        <end position="232"/>
    </location>
</feature>
<gene>
    <name evidence="7" type="ORF">CKO43_08885</name>
</gene>
<keyword evidence="3 5" id="KW-1133">Transmembrane helix</keyword>
<feature type="domain" description="EamA" evidence="6">
    <location>
        <begin position="153"/>
        <end position="285"/>
    </location>
</feature>
<evidence type="ECO:0000313" key="7">
    <source>
        <dbReference type="EMBL" id="MBK1712893.1"/>
    </source>
</evidence>
<feature type="transmembrane region" description="Helical" evidence="5">
    <location>
        <begin position="152"/>
        <end position="171"/>
    </location>
</feature>
<evidence type="ECO:0000259" key="6">
    <source>
        <dbReference type="Pfam" id="PF00892"/>
    </source>
</evidence>